<organism evidence="2 3">
    <name type="scientific">Phytophthora pseudosyringae</name>
    <dbReference type="NCBI Taxonomy" id="221518"/>
    <lineage>
        <taxon>Eukaryota</taxon>
        <taxon>Sar</taxon>
        <taxon>Stramenopiles</taxon>
        <taxon>Oomycota</taxon>
        <taxon>Peronosporomycetes</taxon>
        <taxon>Peronosporales</taxon>
        <taxon>Peronosporaceae</taxon>
        <taxon>Phytophthora</taxon>
    </lineage>
</organism>
<feature type="compositionally biased region" description="Acidic residues" evidence="1">
    <location>
        <begin position="80"/>
        <end position="92"/>
    </location>
</feature>
<evidence type="ECO:0000256" key="1">
    <source>
        <dbReference type="SAM" id="MobiDB-lite"/>
    </source>
</evidence>
<gene>
    <name evidence="2" type="ORF">PHYPSEUDO_004164</name>
</gene>
<feature type="region of interest" description="Disordered" evidence="1">
    <location>
        <begin position="209"/>
        <end position="232"/>
    </location>
</feature>
<keyword evidence="3" id="KW-1185">Reference proteome</keyword>
<evidence type="ECO:0000313" key="3">
    <source>
        <dbReference type="Proteomes" id="UP000694044"/>
    </source>
</evidence>
<dbReference type="Proteomes" id="UP000694044">
    <property type="component" value="Unassembled WGS sequence"/>
</dbReference>
<feature type="compositionally biased region" description="Basic and acidic residues" evidence="1">
    <location>
        <begin position="127"/>
        <end position="142"/>
    </location>
</feature>
<protein>
    <submittedName>
        <fullName evidence="2">Uncharacterized protein</fullName>
    </submittedName>
</protein>
<evidence type="ECO:0000313" key="2">
    <source>
        <dbReference type="EMBL" id="KAG7382985.1"/>
    </source>
</evidence>
<dbReference type="AlphaFoldDB" id="A0A8T1VNP9"/>
<accession>A0A8T1VNP9</accession>
<feature type="compositionally biased region" description="Polar residues" evidence="1">
    <location>
        <begin position="105"/>
        <end position="116"/>
    </location>
</feature>
<feature type="compositionally biased region" description="Polar residues" evidence="1">
    <location>
        <begin position="57"/>
        <end position="72"/>
    </location>
</feature>
<reference evidence="2" key="1">
    <citation type="submission" date="2021-02" db="EMBL/GenBank/DDBJ databases">
        <authorList>
            <person name="Palmer J.M."/>
        </authorList>
    </citation>
    <scope>NUCLEOTIDE SEQUENCE</scope>
    <source>
        <strain evidence="2">SCRP734</strain>
    </source>
</reference>
<name>A0A8T1VNP9_9STRA</name>
<proteinExistence type="predicted"/>
<sequence>MRVPEVHGVPRCACKKLRKTTANRARLTRTRKWDDPTVTLPVDSSCGEDGTFASKTITDEAVSNTEKGSTVVNERLEISNAEEEENGEESQDGVDSRASDASEWGSASDTAKQSATARVETGLQARAESHQKKTHAAYEHPNDGAAEFYIRRMPNRAGKCGPHSAGNAMKNTTTKKTKNVIIATMIRSLYHQSLTSACFPNSIRPPPAEVADVSARPGKKKRTTENISPTAKPATAARLRTMAGKLPLSNSASNLEEEEAFDMLQEIQKIPRKSQRQITQELVIENAQQPNQLKKHRGS</sequence>
<feature type="region of interest" description="Disordered" evidence="1">
    <location>
        <begin position="57"/>
        <end position="142"/>
    </location>
</feature>
<comment type="caution">
    <text evidence="2">The sequence shown here is derived from an EMBL/GenBank/DDBJ whole genome shotgun (WGS) entry which is preliminary data.</text>
</comment>
<dbReference type="EMBL" id="JAGDFM010000190">
    <property type="protein sequence ID" value="KAG7382985.1"/>
    <property type="molecule type" value="Genomic_DNA"/>
</dbReference>